<protein>
    <recommendedName>
        <fullName evidence="3">Helix-turn-helix domain-containing protein</fullName>
    </recommendedName>
</protein>
<dbReference type="EMBL" id="CP021056">
    <property type="protein sequence ID" value="QXE26168.1"/>
    <property type="molecule type" value="Genomic_DNA"/>
</dbReference>
<organism evidence="1 2">
    <name type="scientific">Richelia sinica FACHB-800</name>
    <dbReference type="NCBI Taxonomy" id="1357546"/>
    <lineage>
        <taxon>Bacteria</taxon>
        <taxon>Bacillati</taxon>
        <taxon>Cyanobacteriota</taxon>
        <taxon>Cyanophyceae</taxon>
        <taxon>Nostocales</taxon>
        <taxon>Nostocaceae</taxon>
        <taxon>Richelia</taxon>
    </lineage>
</organism>
<proteinExistence type="predicted"/>
<keyword evidence="2" id="KW-1185">Reference proteome</keyword>
<reference evidence="1" key="1">
    <citation type="submission" date="2017-04" db="EMBL/GenBank/DDBJ databases">
        <title>Genome deletions in a multicellular cyanobacterial endosymbiont for morphological adaptation in marine diatoms.</title>
        <authorList>
            <person name="Wang Y."/>
            <person name="Gao H."/>
            <person name="Li R."/>
            <person name="Xu X."/>
        </authorList>
    </citation>
    <scope>NUCLEOTIDE SEQUENCE</scope>
    <source>
        <strain evidence="1">FACHB 800</strain>
    </source>
</reference>
<dbReference type="KEGG" id="rsin:B6N60_04899"/>
<name>A0A975TDM5_9NOST</name>
<evidence type="ECO:0000313" key="2">
    <source>
        <dbReference type="Proteomes" id="UP000683511"/>
    </source>
</evidence>
<dbReference type="RefSeq" id="WP_190606718.1">
    <property type="nucleotide sequence ID" value="NZ_CP021056.1"/>
</dbReference>
<sequence length="102" mass="12450">MFKPRSLGAREIHLINLYSQWEFSMTPQAFYEKWAVSYEQIALICSRSDSTVRRWFKQGQFKRYPQFNDLRHLALMDFILEHFEEIPDQVLQILLKNMHRKI</sequence>
<dbReference type="AlphaFoldDB" id="A0A975TDM5"/>
<accession>A0A975TDM5</accession>
<dbReference type="Proteomes" id="UP000683511">
    <property type="component" value="Chromosome"/>
</dbReference>
<evidence type="ECO:0000313" key="1">
    <source>
        <dbReference type="EMBL" id="QXE26168.1"/>
    </source>
</evidence>
<gene>
    <name evidence="1" type="ORF">B6N60_04899</name>
</gene>
<evidence type="ECO:0008006" key="3">
    <source>
        <dbReference type="Google" id="ProtNLM"/>
    </source>
</evidence>